<gene>
    <name evidence="2" type="ORF">ERS852569_02040</name>
</gene>
<sequence>MPDTYDHITLMCRLKAAQRRNKELESGERYIQLEELHQKEYNVYEHKIEKLKKELADAHKETIRVRNYWFQVLEDMLREFEKAQKRSAQELRKMEIRALNAEKQRDDALDKAAVFRHQFYEAASRLEEEQGISVRPDGWKTEYFQRHDKQTKPGVCFKN</sequence>
<dbReference type="Proteomes" id="UP000095762">
    <property type="component" value="Unassembled WGS sequence"/>
</dbReference>
<feature type="coiled-coil region" evidence="1">
    <location>
        <begin position="34"/>
        <end position="111"/>
    </location>
</feature>
<name>A0A174U058_9FIRM</name>
<evidence type="ECO:0000256" key="1">
    <source>
        <dbReference type="SAM" id="Coils"/>
    </source>
</evidence>
<proteinExistence type="predicted"/>
<reference evidence="2 3" key="1">
    <citation type="submission" date="2015-09" db="EMBL/GenBank/DDBJ databases">
        <authorList>
            <consortium name="Pathogen Informatics"/>
        </authorList>
    </citation>
    <scope>NUCLEOTIDE SEQUENCE [LARGE SCALE GENOMIC DNA]</scope>
    <source>
        <strain evidence="2 3">2789STDY5834957</strain>
    </source>
</reference>
<evidence type="ECO:0000313" key="3">
    <source>
        <dbReference type="Proteomes" id="UP000095762"/>
    </source>
</evidence>
<keyword evidence="1" id="KW-0175">Coiled coil</keyword>
<dbReference type="AlphaFoldDB" id="A0A174U058"/>
<dbReference type="RefSeq" id="WP_055059996.1">
    <property type="nucleotide sequence ID" value="NZ_CZBP01000015.1"/>
</dbReference>
<organism evidence="2 3">
    <name type="scientific">Blautia obeum</name>
    <dbReference type="NCBI Taxonomy" id="40520"/>
    <lineage>
        <taxon>Bacteria</taxon>
        <taxon>Bacillati</taxon>
        <taxon>Bacillota</taxon>
        <taxon>Clostridia</taxon>
        <taxon>Lachnospirales</taxon>
        <taxon>Lachnospiraceae</taxon>
        <taxon>Blautia</taxon>
    </lineage>
</organism>
<dbReference type="EMBL" id="CZBP01000015">
    <property type="protein sequence ID" value="CUQ12409.1"/>
    <property type="molecule type" value="Genomic_DNA"/>
</dbReference>
<accession>A0A174U058</accession>
<protein>
    <submittedName>
        <fullName evidence="2">Uncharacterized protein</fullName>
    </submittedName>
</protein>
<evidence type="ECO:0000313" key="2">
    <source>
        <dbReference type="EMBL" id="CUQ12409.1"/>
    </source>
</evidence>